<keyword evidence="2" id="KW-0456">Lyase</keyword>
<keyword evidence="5" id="KW-1185">Reference proteome</keyword>
<protein>
    <submittedName>
        <fullName evidence="4">Class II aldolase/adducin family protein</fullName>
    </submittedName>
</protein>
<feature type="domain" description="Class II aldolase/adducin N-terminal" evidence="3">
    <location>
        <begin position="8"/>
        <end position="186"/>
    </location>
</feature>
<dbReference type="Proteomes" id="UP001284601">
    <property type="component" value="Unassembled WGS sequence"/>
</dbReference>
<dbReference type="RefSeq" id="WP_318596819.1">
    <property type="nucleotide sequence ID" value="NZ_JAWSTH010000018.1"/>
</dbReference>
<accession>A0ABU4HMK6</accession>
<evidence type="ECO:0000259" key="3">
    <source>
        <dbReference type="SMART" id="SM01007"/>
    </source>
</evidence>
<dbReference type="PANTHER" id="PTHR22789:SF0">
    <property type="entry name" value="3-OXO-TETRONATE 4-PHOSPHATE DECARBOXYLASE-RELATED"/>
    <property type="match status" value="1"/>
</dbReference>
<dbReference type="InterPro" id="IPR036409">
    <property type="entry name" value="Aldolase_II/adducin_N_sf"/>
</dbReference>
<evidence type="ECO:0000313" key="4">
    <source>
        <dbReference type="EMBL" id="MDW5594550.1"/>
    </source>
</evidence>
<evidence type="ECO:0000256" key="2">
    <source>
        <dbReference type="ARBA" id="ARBA00023239"/>
    </source>
</evidence>
<dbReference type="SUPFAM" id="SSF53639">
    <property type="entry name" value="AraD/HMP-PK domain-like"/>
    <property type="match status" value="1"/>
</dbReference>
<proteinExistence type="predicted"/>
<dbReference type="SMART" id="SM01007">
    <property type="entry name" value="Aldolase_II"/>
    <property type="match status" value="1"/>
</dbReference>
<dbReference type="Gene3D" id="3.40.225.10">
    <property type="entry name" value="Class II aldolase/adducin N-terminal domain"/>
    <property type="match status" value="1"/>
</dbReference>
<comment type="caution">
    <text evidence="4">The sequence shown here is derived from an EMBL/GenBank/DDBJ whole genome shotgun (WGS) entry which is preliminary data.</text>
</comment>
<reference evidence="5" key="1">
    <citation type="submission" date="2023-07" db="EMBL/GenBank/DDBJ databases">
        <title>Conexibacter stalactiti sp. nov., isolated from stalactites in a lava cave and emended description of the genus Conexibacter.</title>
        <authorList>
            <person name="Lee S.D."/>
        </authorList>
    </citation>
    <scope>NUCLEOTIDE SEQUENCE [LARGE SCALE GENOMIC DNA]</scope>
    <source>
        <strain evidence="5">KCTC 39840</strain>
    </source>
</reference>
<evidence type="ECO:0000313" key="5">
    <source>
        <dbReference type="Proteomes" id="UP001284601"/>
    </source>
</evidence>
<dbReference type="InterPro" id="IPR050197">
    <property type="entry name" value="Aldolase_class_II_sugar_metab"/>
</dbReference>
<dbReference type="PANTHER" id="PTHR22789">
    <property type="entry name" value="FUCULOSE PHOSPHATE ALDOLASE"/>
    <property type="match status" value="1"/>
</dbReference>
<organism evidence="4 5">
    <name type="scientific">Conexibacter stalactiti</name>
    <dbReference type="NCBI Taxonomy" id="1940611"/>
    <lineage>
        <taxon>Bacteria</taxon>
        <taxon>Bacillati</taxon>
        <taxon>Actinomycetota</taxon>
        <taxon>Thermoleophilia</taxon>
        <taxon>Solirubrobacterales</taxon>
        <taxon>Conexibacteraceae</taxon>
        <taxon>Conexibacter</taxon>
    </lineage>
</organism>
<dbReference type="InterPro" id="IPR001303">
    <property type="entry name" value="Aldolase_II/adducin_N"/>
</dbReference>
<dbReference type="Pfam" id="PF00596">
    <property type="entry name" value="Aldolase_II"/>
    <property type="match status" value="1"/>
</dbReference>
<name>A0ABU4HMK6_9ACTN</name>
<evidence type="ECO:0000256" key="1">
    <source>
        <dbReference type="ARBA" id="ARBA00022723"/>
    </source>
</evidence>
<keyword evidence="1" id="KW-0479">Metal-binding</keyword>
<dbReference type="EMBL" id="JAWSTH010000018">
    <property type="protein sequence ID" value="MDW5594550.1"/>
    <property type="molecule type" value="Genomic_DNA"/>
</dbReference>
<gene>
    <name evidence="4" type="ORF">R7226_09395</name>
</gene>
<sequence>MSEIAPAADVALAARVLAGAGLVEGFGHVSARAAGDAGGFLLTSTDPLAAQSEASIHLLDGAGAVLSAGEEGGVPLEAPLHAAIYAARPDVRAICRTHSRAAVVWGIRGAVPPLLHGLGGLAGAVATWGGDADLVTTATLGAAVAAGLGGADCLLVQGNGNVATGATLGQAVVRAWFLEERARVALDAGPGAPPLTDLDSRARHFAAEEARAWAWLREAFA</sequence>